<dbReference type="EMBL" id="CP008822">
    <property type="protein sequence ID" value="AIM27220.1"/>
    <property type="molecule type" value="Genomic_DNA"/>
</dbReference>
<sequence precursor="true">MKIGTLLLALGIAVLALGSVSINAHVKYDLTLGPHPVNLVVPPTATGSISIIENATNTTVYVLINHDGQNVVKLPYSSALTPGNWTIQGYKEVVVTVAKEVITQNETLKCGNVTTQRVVSHVVQNVSNNVTSPVYIHVEVDRMNLVQDPTLVDVAGGILTALGITLAILENRRSF</sequence>
<evidence type="ECO:0000313" key="10">
    <source>
        <dbReference type="Proteomes" id="UP000061362"/>
    </source>
</evidence>
<dbReference type="GeneID" id="91755541"/>
<feature type="transmembrane region" description="Helical" evidence="1">
    <location>
        <begin position="150"/>
        <end position="169"/>
    </location>
</feature>
<evidence type="ECO:0000313" key="4">
    <source>
        <dbReference type="EMBL" id="AKV76354.1"/>
    </source>
</evidence>
<protein>
    <submittedName>
        <fullName evidence="2">Uncharacterized protein</fullName>
    </submittedName>
</protein>
<reference evidence="7 9" key="3">
    <citation type="submission" date="2015-07" db="EMBL/GenBank/DDBJ databases">
        <title>Physiological, transcriptional responses and genome re-sequencing of acid resistant extremely thermoacidophilic Metallosphaera sedula SARC-M1.</title>
        <authorList>
            <person name="Ai C."/>
            <person name="McCarthy S."/>
            <person name="Eckrich V."/>
            <person name="Rudrappa D."/>
            <person name="Qiu G."/>
            <person name="Blum P."/>
        </authorList>
    </citation>
    <scope>NUCLEOTIDE SEQUENCE [LARGE SCALE GENOMIC DNA]</scope>
    <source>
        <strain evidence="7 9">SARC-M1</strain>
    </source>
</reference>
<name>A0A088E7B5_9CREN</name>
<evidence type="ECO:0000313" key="3">
    <source>
        <dbReference type="EMBL" id="AKV74114.1"/>
    </source>
</evidence>
<evidence type="ECO:0000313" key="6">
    <source>
        <dbReference type="EMBL" id="AKV80850.1"/>
    </source>
</evidence>
<evidence type="ECO:0000313" key="13">
    <source>
        <dbReference type="Proteomes" id="UP000068832"/>
    </source>
</evidence>
<dbReference type="Proteomes" id="UP000068832">
    <property type="component" value="Chromosome"/>
</dbReference>
<dbReference type="PATRIC" id="fig|43687.5.peg.1114"/>
<dbReference type="Proteomes" id="UP000062398">
    <property type="component" value="Chromosome"/>
</dbReference>
<dbReference type="EMBL" id="CP012176">
    <property type="protein sequence ID" value="AKV83094.1"/>
    <property type="molecule type" value="Genomic_DNA"/>
</dbReference>
<dbReference type="Proteomes" id="UP000029084">
    <property type="component" value="Chromosome"/>
</dbReference>
<evidence type="ECO:0000313" key="2">
    <source>
        <dbReference type="EMBL" id="AIM27220.1"/>
    </source>
</evidence>
<dbReference type="RefSeq" id="WP_012021021.1">
    <property type="nucleotide sequence ID" value="NZ_AP019770.1"/>
</dbReference>
<evidence type="ECO:0000256" key="1">
    <source>
        <dbReference type="SAM" id="Phobius"/>
    </source>
</evidence>
<gene>
    <name evidence="2" type="ORF">HA72_1070</name>
    <name evidence="3" type="ORF">MsedA_1083</name>
    <name evidence="4" type="ORF">MsedB_1085</name>
    <name evidence="5" type="ORF">MsedC_1083</name>
    <name evidence="6" type="ORF">MsedD_1084</name>
    <name evidence="7" type="ORF">MsedE_1086</name>
</gene>
<organism evidence="2 8">
    <name type="scientific">Metallosphaera sedula</name>
    <dbReference type="NCBI Taxonomy" id="43687"/>
    <lineage>
        <taxon>Archaea</taxon>
        <taxon>Thermoproteota</taxon>
        <taxon>Thermoprotei</taxon>
        <taxon>Sulfolobales</taxon>
        <taxon>Sulfolobaceae</taxon>
        <taxon>Metallosphaera</taxon>
    </lineage>
</organism>
<evidence type="ECO:0000313" key="7">
    <source>
        <dbReference type="EMBL" id="AKV83094.1"/>
    </source>
</evidence>
<reference evidence="10 11" key="2">
    <citation type="journal article" date="2015" name="Genome Announc.">
        <title>Complete Genome Sequences of Evolved Arsenate-Resistant Metallosphaera sedula Strains.</title>
        <authorList>
            <person name="Ai C."/>
            <person name="McCarthy S."/>
            <person name="Schackwitz W."/>
            <person name="Martin J."/>
            <person name="Lipzen A."/>
            <person name="Blum P."/>
        </authorList>
    </citation>
    <scope>NUCLEOTIDE SEQUENCE [LARGE SCALE GENOMIC DNA]</scope>
    <source>
        <strain evidence="5 11">ARS120-1</strain>
        <strain evidence="6 10">ARS120-2</strain>
        <strain evidence="3 13">ARS50-1</strain>
        <strain evidence="4 12">ARS50-2</strain>
    </source>
</reference>
<dbReference type="EMBL" id="CP012175">
    <property type="protein sequence ID" value="AKV80850.1"/>
    <property type="molecule type" value="Genomic_DNA"/>
</dbReference>
<dbReference type="Proteomes" id="UP000056255">
    <property type="component" value="Chromosome"/>
</dbReference>
<dbReference type="AlphaFoldDB" id="A0A088E7B5"/>
<dbReference type="Proteomes" id="UP000062475">
    <property type="component" value="Chromosome"/>
</dbReference>
<keyword evidence="1" id="KW-0812">Transmembrane</keyword>
<evidence type="ECO:0000313" key="11">
    <source>
        <dbReference type="Proteomes" id="UP000062398"/>
    </source>
</evidence>
<evidence type="ECO:0000313" key="9">
    <source>
        <dbReference type="Proteomes" id="UP000056255"/>
    </source>
</evidence>
<keyword evidence="1" id="KW-1133">Transmembrane helix</keyword>
<dbReference type="EMBL" id="CP012173">
    <property type="protein sequence ID" value="AKV76354.1"/>
    <property type="molecule type" value="Genomic_DNA"/>
</dbReference>
<dbReference type="EMBL" id="CP012174">
    <property type="protein sequence ID" value="AKV78605.1"/>
    <property type="molecule type" value="Genomic_DNA"/>
</dbReference>
<proteinExistence type="predicted"/>
<dbReference type="OrthoDB" id="34758at2157"/>
<evidence type="ECO:0000313" key="8">
    <source>
        <dbReference type="Proteomes" id="UP000029084"/>
    </source>
</evidence>
<accession>A0A088E7B5</accession>
<evidence type="ECO:0000313" key="5">
    <source>
        <dbReference type="EMBL" id="AKV78605.1"/>
    </source>
</evidence>
<dbReference type="Proteomes" id="UP000061362">
    <property type="component" value="Chromosome"/>
</dbReference>
<evidence type="ECO:0000313" key="12">
    <source>
        <dbReference type="Proteomes" id="UP000062475"/>
    </source>
</evidence>
<reference evidence="2 8" key="1">
    <citation type="journal article" date="2014" name="J. Bacteriol.">
        <title>Role of an Archaeal PitA Transporter in the Copper and Arsenic Resistance of Metallosphaera sedula, an Extreme Thermoacidophile.</title>
        <authorList>
            <person name="McCarthy S."/>
            <person name="Ai C."/>
            <person name="Wheaton G."/>
            <person name="Tevatia R."/>
            <person name="Eckrich V."/>
            <person name="Kelly R."/>
            <person name="Blum P."/>
        </authorList>
    </citation>
    <scope>NUCLEOTIDE SEQUENCE [LARGE SCALE GENOMIC DNA]</scope>
    <source>
        <strain evidence="2 8">CuR1</strain>
    </source>
</reference>
<dbReference type="OMA" id="YRSINET"/>
<dbReference type="EMBL" id="CP012172">
    <property type="protein sequence ID" value="AKV74114.1"/>
    <property type="molecule type" value="Genomic_DNA"/>
</dbReference>
<keyword evidence="1" id="KW-0472">Membrane</keyword>